<protein>
    <submittedName>
        <fullName evidence="4">Integrase family protein</fullName>
    </submittedName>
</protein>
<evidence type="ECO:0000256" key="2">
    <source>
        <dbReference type="SAM" id="MobiDB-lite"/>
    </source>
</evidence>
<evidence type="ECO:0000259" key="3">
    <source>
        <dbReference type="PROSITE" id="PS51898"/>
    </source>
</evidence>
<dbReference type="GO" id="GO:0015074">
    <property type="term" value="P:DNA integration"/>
    <property type="evidence" value="ECO:0007669"/>
    <property type="project" value="InterPro"/>
</dbReference>
<name>A0A1C3PH85_9ACTN</name>
<dbReference type="PROSITE" id="PS51898">
    <property type="entry name" value="TYR_RECOMBINASE"/>
    <property type="match status" value="1"/>
</dbReference>
<dbReference type="Gene3D" id="1.10.443.10">
    <property type="entry name" value="Intergrase catalytic core"/>
    <property type="match status" value="1"/>
</dbReference>
<dbReference type="InterPro" id="IPR002104">
    <property type="entry name" value="Integrase_catalytic"/>
</dbReference>
<evidence type="ECO:0000256" key="1">
    <source>
        <dbReference type="ARBA" id="ARBA00023172"/>
    </source>
</evidence>
<dbReference type="GO" id="GO:0003677">
    <property type="term" value="F:DNA binding"/>
    <property type="evidence" value="ECO:0007669"/>
    <property type="project" value="InterPro"/>
</dbReference>
<accession>A0A1C3PH85</accession>
<dbReference type="InterPro" id="IPR050090">
    <property type="entry name" value="Tyrosine_recombinase_XerCD"/>
</dbReference>
<dbReference type="CDD" id="cd00397">
    <property type="entry name" value="DNA_BRE_C"/>
    <property type="match status" value="1"/>
</dbReference>
<organism evidence="4 5">
    <name type="scientific">Candidatus Protofrankia californiensis</name>
    <dbReference type="NCBI Taxonomy" id="1839754"/>
    <lineage>
        <taxon>Bacteria</taxon>
        <taxon>Bacillati</taxon>
        <taxon>Actinomycetota</taxon>
        <taxon>Actinomycetes</taxon>
        <taxon>Frankiales</taxon>
        <taxon>Frankiaceae</taxon>
        <taxon>Protofrankia</taxon>
    </lineage>
</organism>
<dbReference type="Proteomes" id="UP000199013">
    <property type="component" value="Unassembled WGS sequence"/>
</dbReference>
<feature type="domain" description="Tyr recombinase" evidence="3">
    <location>
        <begin position="266"/>
        <end position="478"/>
    </location>
</feature>
<evidence type="ECO:0000313" key="5">
    <source>
        <dbReference type="Proteomes" id="UP000199013"/>
    </source>
</evidence>
<dbReference type="InterPro" id="IPR011010">
    <property type="entry name" value="DNA_brk_join_enz"/>
</dbReference>
<gene>
    <name evidence="4" type="ORF">FDG2_6316</name>
</gene>
<dbReference type="PANTHER" id="PTHR30349:SF64">
    <property type="entry name" value="PROPHAGE INTEGRASE INTD-RELATED"/>
    <property type="match status" value="1"/>
</dbReference>
<dbReference type="GO" id="GO:0006310">
    <property type="term" value="P:DNA recombination"/>
    <property type="evidence" value="ECO:0007669"/>
    <property type="project" value="UniProtKB-KW"/>
</dbReference>
<sequence length="493" mass="54213">MTTNPSGAGRPDLDGRPSSFDVRIWKINEIEGKEKITYQVRWRVGPQRHSRNYTTRRLAESRHAELLAATRRGEAFDIEEGIPVSELRATTPEPEPEPEQVRTWLEHARDFADVKWPRLAPTSRRSLAESLATVTPALLTGSPPTEVAELVREALYGWVFQTGRRTSVDRIGTRTENDPPATLTETLAWLESHARPVADLAEPEVARAALDRLATKLDGHPAGANTISRKRAVFFGCLEYAVERRDLAANPLASLAWTAPKVAEQVDRRVVVNHGQAKALLHKGVHPQTPNLVAFFGSIYYAAARPGEVQEIRQDDLVLPDTDDEWGMLTLSGNNPETSGQWTDSGERSSRQLKHRATKDTRPVPIVPPLVALYRRHLNEFGTAPDGRLFRGGRGGAVPGARYGDVWREARRRALTPAEVASPLAATPYDLRHAAVSTWLNAGVPPTLIAEWAGHSVAVLLHVYAKCIVGQDEAARLRVAAALGLDATDGTEP</sequence>
<feature type="region of interest" description="Disordered" evidence="2">
    <location>
        <begin position="332"/>
        <end position="359"/>
    </location>
</feature>
<dbReference type="SUPFAM" id="SSF56349">
    <property type="entry name" value="DNA breaking-rejoining enzymes"/>
    <property type="match status" value="1"/>
</dbReference>
<dbReference type="PANTHER" id="PTHR30349">
    <property type="entry name" value="PHAGE INTEGRASE-RELATED"/>
    <property type="match status" value="1"/>
</dbReference>
<keyword evidence="1" id="KW-0233">DNA recombination</keyword>
<dbReference type="InterPro" id="IPR013762">
    <property type="entry name" value="Integrase-like_cat_sf"/>
</dbReference>
<evidence type="ECO:0000313" key="4">
    <source>
        <dbReference type="EMBL" id="SBW29008.1"/>
    </source>
</evidence>
<reference evidence="5" key="1">
    <citation type="submission" date="2016-02" db="EMBL/GenBank/DDBJ databases">
        <authorList>
            <person name="Wibberg D."/>
        </authorList>
    </citation>
    <scope>NUCLEOTIDE SEQUENCE [LARGE SCALE GENOMIC DNA]</scope>
</reference>
<dbReference type="EMBL" id="FLUV01002612">
    <property type="protein sequence ID" value="SBW29008.1"/>
    <property type="molecule type" value="Genomic_DNA"/>
</dbReference>
<feature type="compositionally biased region" description="Polar residues" evidence="2">
    <location>
        <begin position="332"/>
        <end position="344"/>
    </location>
</feature>
<keyword evidence="5" id="KW-1185">Reference proteome</keyword>
<proteinExistence type="predicted"/>
<dbReference type="AlphaFoldDB" id="A0A1C3PH85"/>